<sequence length="361" mass="41638">MRVLAWRRPRLFSGHCWRVVRLVLLLSMLFVLLVVPVRNAVLSFFLPGMWLEHSTLFLIKVALDFQHFPVEDAPLGHSPIRLQVDESEIQLKYLPRAPSFQEFYQQVSHLEQRARSSSAAQRELDTLLMFEPVMNPKERATALFTMDVFIRACKAANLTFFLISGSMMGVMRHHGMIPWDDDFDVAMNGSDWRKVRDVLSNIEGFELFAPAKVQWKFFLSSLPKGNRPFKWPNIDIFFFNEDEEFVWSQTWGGKYSLCNKKSDVFPLVVRKFELWSVPVPRRIGALLTAEFGDFHSECSTPAYSHKINVEVDSDMQKMVKCDKLHKVFPFVFHKAGSSSKTVLEIKMVGGHPISNATFPVE</sequence>
<organism evidence="2 10">
    <name type="scientific">Aplysia californica</name>
    <name type="common">California sea hare</name>
    <dbReference type="NCBI Taxonomy" id="6500"/>
    <lineage>
        <taxon>Eukaryota</taxon>
        <taxon>Metazoa</taxon>
        <taxon>Spiralia</taxon>
        <taxon>Lophotrochozoa</taxon>
        <taxon>Mollusca</taxon>
        <taxon>Gastropoda</taxon>
        <taxon>Heterobranchia</taxon>
        <taxon>Euthyneura</taxon>
        <taxon>Tectipleura</taxon>
        <taxon>Aplysiida</taxon>
        <taxon>Aplysioidea</taxon>
        <taxon>Aplysiidae</taxon>
        <taxon>Aplysia</taxon>
    </lineage>
</organism>
<accession>A0ABM1AB56</accession>
<evidence type="ECO:0000313" key="7">
    <source>
        <dbReference type="RefSeq" id="XP_005089053.1"/>
    </source>
</evidence>
<evidence type="ECO:0000313" key="9">
    <source>
        <dbReference type="RefSeq" id="XP_005089055.1"/>
    </source>
</evidence>
<feature type="domain" description="LicD/FKTN/FKRP nucleotidyltransferase" evidence="1">
    <location>
        <begin position="153"/>
        <end position="197"/>
    </location>
</feature>
<evidence type="ECO:0000313" key="4">
    <source>
        <dbReference type="RefSeq" id="XP_005089050.1"/>
    </source>
</evidence>
<evidence type="ECO:0000313" key="11">
    <source>
        <dbReference type="RefSeq" id="XP_012944373.1"/>
    </source>
</evidence>
<evidence type="ECO:0000313" key="6">
    <source>
        <dbReference type="RefSeq" id="XP_005089052.1"/>
    </source>
</evidence>
<evidence type="ECO:0000313" key="2">
    <source>
        <dbReference type="Proteomes" id="UP000694888"/>
    </source>
</evidence>
<dbReference type="InterPro" id="IPR007074">
    <property type="entry name" value="LicD/FKTN/FKRP_NTP_transf"/>
</dbReference>
<dbReference type="PANTHER" id="PTHR43404:SF2">
    <property type="entry name" value="LIPOPOLYSACCHARIDE CHOLINEPHOSPHOTRANSFERASE LICD"/>
    <property type="match status" value="1"/>
</dbReference>
<dbReference type="RefSeq" id="XP_005089050.1">
    <property type="nucleotide sequence ID" value="XM_005088993.3"/>
</dbReference>
<name>A0ABM1AB56_APLCA</name>
<protein>
    <submittedName>
        <fullName evidence="3 4">Uncharacterized protein LOC101854909</fullName>
    </submittedName>
</protein>
<keyword evidence="2" id="KW-1185">Reference proteome</keyword>
<evidence type="ECO:0000259" key="1">
    <source>
        <dbReference type="Pfam" id="PF04991"/>
    </source>
</evidence>
<dbReference type="RefSeq" id="XP_012944345.1">
    <property type="nucleotide sequence ID" value="XM_013088891.2"/>
</dbReference>
<dbReference type="Pfam" id="PF04991">
    <property type="entry name" value="LicD"/>
    <property type="match status" value="1"/>
</dbReference>
<dbReference type="Proteomes" id="UP000694888">
    <property type="component" value="Unplaced"/>
</dbReference>
<dbReference type="RefSeq" id="XP_012944373.1">
    <property type="nucleotide sequence ID" value="XM_013088919.2"/>
</dbReference>
<evidence type="ECO:0000313" key="10">
    <source>
        <dbReference type="RefSeq" id="XP_012944345.1"/>
    </source>
</evidence>
<dbReference type="PANTHER" id="PTHR43404">
    <property type="entry name" value="LIPOPOLYSACCHARIDE CHOLINEPHOSPHOTRANSFERASE LICD"/>
    <property type="match status" value="1"/>
</dbReference>
<evidence type="ECO:0000313" key="5">
    <source>
        <dbReference type="RefSeq" id="XP_005089051.1"/>
    </source>
</evidence>
<reference evidence="3 4" key="1">
    <citation type="submission" date="2025-05" db="UniProtKB">
        <authorList>
            <consortium name="RefSeq"/>
        </authorList>
    </citation>
    <scope>IDENTIFICATION</scope>
</reference>
<dbReference type="GeneID" id="101854909"/>
<dbReference type="RefSeq" id="XP_005089054.1">
    <property type="nucleotide sequence ID" value="XM_005088997.3"/>
</dbReference>
<dbReference type="InterPro" id="IPR052942">
    <property type="entry name" value="LPS_cholinephosphotransferase"/>
</dbReference>
<dbReference type="RefSeq" id="XP_005089052.1">
    <property type="nucleotide sequence ID" value="XM_005088995.3"/>
</dbReference>
<evidence type="ECO:0000313" key="8">
    <source>
        <dbReference type="RefSeq" id="XP_005089054.1"/>
    </source>
</evidence>
<proteinExistence type="predicted"/>
<dbReference type="RefSeq" id="XP_005089053.1">
    <property type="nucleotide sequence ID" value="XM_005088996.3"/>
</dbReference>
<dbReference type="RefSeq" id="XP_005089049.1">
    <property type="nucleotide sequence ID" value="XM_005088992.3"/>
</dbReference>
<evidence type="ECO:0000313" key="3">
    <source>
        <dbReference type="RefSeq" id="XP_005089049.1"/>
    </source>
</evidence>
<dbReference type="RefSeq" id="XP_005089051.1">
    <property type="nucleotide sequence ID" value="XM_005088994.3"/>
</dbReference>
<gene>
    <name evidence="3 4 5 6 7 8 9 10 11" type="primary">LOC101854909</name>
</gene>
<dbReference type="RefSeq" id="XP_005089055.1">
    <property type="nucleotide sequence ID" value="XM_005088998.3"/>
</dbReference>